<feature type="compositionally biased region" description="Acidic residues" evidence="1">
    <location>
        <begin position="167"/>
        <end position="183"/>
    </location>
</feature>
<evidence type="ECO:0000256" key="1">
    <source>
        <dbReference type="SAM" id="MobiDB-lite"/>
    </source>
</evidence>
<dbReference type="Pfam" id="PF22980">
    <property type="entry name" value="Myb_DNA-bind_8"/>
    <property type="match status" value="1"/>
</dbReference>
<feature type="compositionally biased region" description="Gly residues" evidence="1">
    <location>
        <begin position="157"/>
        <end position="166"/>
    </location>
</feature>
<comment type="caution">
    <text evidence="3">The sequence shown here is derived from an EMBL/GenBank/DDBJ whole genome shotgun (WGS) entry which is preliminary data.</text>
</comment>
<name>A0ABR4I1Z5_9EURO</name>
<dbReference type="Proteomes" id="UP001610335">
    <property type="component" value="Unassembled WGS sequence"/>
</dbReference>
<evidence type="ECO:0000313" key="3">
    <source>
        <dbReference type="EMBL" id="KAL2821766.1"/>
    </source>
</evidence>
<proteinExistence type="predicted"/>
<reference evidence="3 4" key="1">
    <citation type="submission" date="2024-07" db="EMBL/GenBank/DDBJ databases">
        <title>Section-level genome sequencing and comparative genomics of Aspergillus sections Usti and Cavernicolus.</title>
        <authorList>
            <consortium name="Lawrence Berkeley National Laboratory"/>
            <person name="Nybo J.L."/>
            <person name="Vesth T.C."/>
            <person name="Theobald S."/>
            <person name="Frisvad J.C."/>
            <person name="Larsen T.O."/>
            <person name="Kjaerboelling I."/>
            <person name="Rothschild-Mancinelli K."/>
            <person name="Lyhne E.K."/>
            <person name="Kogle M.E."/>
            <person name="Barry K."/>
            <person name="Clum A."/>
            <person name="Na H."/>
            <person name="Ledsgaard L."/>
            <person name="Lin J."/>
            <person name="Lipzen A."/>
            <person name="Kuo A."/>
            <person name="Riley R."/>
            <person name="Mondo S."/>
            <person name="LaButti K."/>
            <person name="Haridas S."/>
            <person name="Pangalinan J."/>
            <person name="Salamov A.A."/>
            <person name="Simmons B.A."/>
            <person name="Magnuson J.K."/>
            <person name="Chen J."/>
            <person name="Drula E."/>
            <person name="Henrissat B."/>
            <person name="Wiebenga A."/>
            <person name="Lubbers R.J."/>
            <person name="Gomes A.C."/>
            <person name="Makela M.R."/>
            <person name="Stajich J."/>
            <person name="Grigoriev I.V."/>
            <person name="Mortensen U.H."/>
            <person name="De vries R.P."/>
            <person name="Baker S.E."/>
            <person name="Andersen M.R."/>
        </authorList>
    </citation>
    <scope>NUCLEOTIDE SEQUENCE [LARGE SCALE GENOMIC DNA]</scope>
    <source>
        <strain evidence="3 4">CBS 600.67</strain>
    </source>
</reference>
<keyword evidence="4" id="KW-1185">Reference proteome</keyword>
<protein>
    <recommendedName>
        <fullName evidence="2">Myb-like DNA-binding domain-containing protein</fullName>
    </recommendedName>
</protein>
<organism evidence="3 4">
    <name type="scientific">Aspergillus cavernicola</name>
    <dbReference type="NCBI Taxonomy" id="176166"/>
    <lineage>
        <taxon>Eukaryota</taxon>
        <taxon>Fungi</taxon>
        <taxon>Dikarya</taxon>
        <taxon>Ascomycota</taxon>
        <taxon>Pezizomycotina</taxon>
        <taxon>Eurotiomycetes</taxon>
        <taxon>Eurotiomycetidae</taxon>
        <taxon>Eurotiales</taxon>
        <taxon>Aspergillaceae</taxon>
        <taxon>Aspergillus</taxon>
        <taxon>Aspergillus subgen. Nidulantes</taxon>
    </lineage>
</organism>
<evidence type="ECO:0000259" key="2">
    <source>
        <dbReference type="Pfam" id="PF22980"/>
    </source>
</evidence>
<evidence type="ECO:0000313" key="4">
    <source>
        <dbReference type="Proteomes" id="UP001610335"/>
    </source>
</evidence>
<sequence>MPMTWNDQTDAKLLLAIITKSETKINYNAIAEYMGCTPVAAQHRVQRLRERAKENLVGSEDAANGATEGDAGASTPAAPVTHVTPVTPVTPEKRKRGRPKKVVAAVGEDGNVNTADGGEEGGSPAKKGRVAKGKGKGKGKVKVADLGVVKVEDEDQGLGGVDGCVGGDDDGDGDGDEDEDEDVKMEGVGVDVE</sequence>
<feature type="region of interest" description="Disordered" evidence="1">
    <location>
        <begin position="54"/>
        <end position="193"/>
    </location>
</feature>
<feature type="compositionally biased region" description="Basic residues" evidence="1">
    <location>
        <begin position="126"/>
        <end position="141"/>
    </location>
</feature>
<feature type="domain" description="Myb-like DNA-binding" evidence="2">
    <location>
        <begin position="7"/>
        <end position="51"/>
    </location>
</feature>
<dbReference type="InterPro" id="IPR054505">
    <property type="entry name" value="Myb_DNA-bind_8"/>
</dbReference>
<gene>
    <name evidence="3" type="ORF">BDW59DRAFT_164104</name>
</gene>
<feature type="compositionally biased region" description="Low complexity" evidence="1">
    <location>
        <begin position="75"/>
        <end position="90"/>
    </location>
</feature>
<dbReference type="EMBL" id="JBFXLS010000062">
    <property type="protein sequence ID" value="KAL2821766.1"/>
    <property type="molecule type" value="Genomic_DNA"/>
</dbReference>
<accession>A0ABR4I1Z5</accession>